<evidence type="ECO:0000313" key="4">
    <source>
        <dbReference type="Proteomes" id="UP000675881"/>
    </source>
</evidence>
<keyword evidence="2" id="KW-0812">Transmembrane</keyword>
<feature type="transmembrane region" description="Helical" evidence="2">
    <location>
        <begin position="147"/>
        <end position="166"/>
    </location>
</feature>
<feature type="compositionally biased region" description="Acidic residues" evidence="1">
    <location>
        <begin position="1"/>
        <end position="19"/>
    </location>
</feature>
<protein>
    <submittedName>
        <fullName evidence="3">(salmon louse) hypothetical protein</fullName>
    </submittedName>
</protein>
<feature type="compositionally biased region" description="Polar residues" evidence="1">
    <location>
        <begin position="20"/>
        <end position="53"/>
    </location>
</feature>
<name>A0A7R8CS30_LEPSM</name>
<keyword evidence="4" id="KW-1185">Reference proteome</keyword>
<sequence length="218" mass="24582">MTDGAENEDKEEDGDDAEETNGNPISPASPLTPQNQPIFTISSPMSNSTSMNYPSPFEPPPDYDSWSATPSTSCSYCSSSNTAASTTQFSRNRRSCCYYYPGPPPPPRWDIIPENVEQNTHQSQLGNGTRDIRWVRVSKNSFVIKRWALILLILVMLIMVSLLFGITLQHVQLLRSVAHLHKDERSQSIQAITESSVLKHRPIHHSFGRNTYSEKDWK</sequence>
<dbReference type="AlphaFoldDB" id="A0A7R8CS30"/>
<accession>A0A7R8CS30</accession>
<dbReference type="Proteomes" id="UP000675881">
    <property type="component" value="Chromosome 4"/>
</dbReference>
<gene>
    <name evidence="3" type="ORF">LSAA_8526</name>
</gene>
<evidence type="ECO:0000313" key="3">
    <source>
        <dbReference type="EMBL" id="CAF2913030.1"/>
    </source>
</evidence>
<evidence type="ECO:0000256" key="1">
    <source>
        <dbReference type="SAM" id="MobiDB-lite"/>
    </source>
</evidence>
<organism evidence="3 4">
    <name type="scientific">Lepeophtheirus salmonis</name>
    <name type="common">Salmon louse</name>
    <name type="synonym">Caligus salmonis</name>
    <dbReference type="NCBI Taxonomy" id="72036"/>
    <lineage>
        <taxon>Eukaryota</taxon>
        <taxon>Metazoa</taxon>
        <taxon>Ecdysozoa</taxon>
        <taxon>Arthropoda</taxon>
        <taxon>Crustacea</taxon>
        <taxon>Multicrustacea</taxon>
        <taxon>Hexanauplia</taxon>
        <taxon>Copepoda</taxon>
        <taxon>Siphonostomatoida</taxon>
        <taxon>Caligidae</taxon>
        <taxon>Lepeophtheirus</taxon>
    </lineage>
</organism>
<reference evidence="3" key="1">
    <citation type="submission" date="2021-02" db="EMBL/GenBank/DDBJ databases">
        <authorList>
            <person name="Bekaert M."/>
        </authorList>
    </citation>
    <scope>NUCLEOTIDE SEQUENCE</scope>
    <source>
        <strain evidence="3">IoA-00</strain>
    </source>
</reference>
<evidence type="ECO:0000256" key="2">
    <source>
        <dbReference type="SAM" id="Phobius"/>
    </source>
</evidence>
<feature type="region of interest" description="Disordered" evidence="1">
    <location>
        <begin position="1"/>
        <end position="57"/>
    </location>
</feature>
<proteinExistence type="predicted"/>
<dbReference type="EMBL" id="HG994583">
    <property type="protein sequence ID" value="CAF2913030.1"/>
    <property type="molecule type" value="Genomic_DNA"/>
</dbReference>
<keyword evidence="2" id="KW-1133">Transmembrane helix</keyword>
<keyword evidence="2" id="KW-0472">Membrane</keyword>